<comment type="cofactor">
    <cofactor evidence="1">
        <name>FAD</name>
        <dbReference type="ChEBI" id="CHEBI:57692"/>
    </cofactor>
</comment>
<reference evidence="6" key="1">
    <citation type="submission" date="2022-07" db="EMBL/GenBank/DDBJ databases">
        <title>Enhanced cultured diversity of the mouse gut microbiota enables custom-made synthetic communities.</title>
        <authorList>
            <person name="Afrizal A."/>
        </authorList>
    </citation>
    <scope>NUCLEOTIDE SEQUENCE</scope>
    <source>
        <strain evidence="6">DSM 29482</strain>
    </source>
</reference>
<gene>
    <name evidence="6" type="ORF">NSA23_00880</name>
</gene>
<dbReference type="OrthoDB" id="9773233at2"/>
<proteinExistence type="predicted"/>
<sequence length="409" mass="45608">MKEKVAVIGGGPAGIIAAGFASSRNKEVKLFEKNNKLGKKLFITGKGRCNITNNADVETFLDNVTTNKDFLYSALYSYTNRDILALLNKCGLKTKVERGGRIFPVSDKSSDIIKAFEKFLIEKNVDIILNKEVNKVSHRDGFFTLTFKDSSSENFDKVIIATGGKSYPITGSTGDGYKFAKDLGHSTIALKPGLVPCETKEKWVRDLQGLTLKNISISAYIGNKKTYENFGEMLFTHFGLTGPIILTMSNIINKHVSAKEEIILYIDLKPALSFEKLDNRILKDFDKYNNKQIKNGLKDLLPQKLIPIILRLSNINESQYINQITKEERIRLIENIKKLKLNFLKFRPIEEAIITSGGISTLEINPSTMESKLVKGLFFAGEVIDVDSLTGGYNLQNAYSTGYLAGINC</sequence>
<dbReference type="InterPro" id="IPR055178">
    <property type="entry name" value="RsdA/BaiN/AoA(So)-like_dom"/>
</dbReference>
<keyword evidence="7" id="KW-1185">Reference proteome</keyword>
<dbReference type="SUPFAM" id="SSF160996">
    <property type="entry name" value="HI0933 insert domain-like"/>
    <property type="match status" value="1"/>
</dbReference>
<dbReference type="RefSeq" id="WP_042681912.1">
    <property type="nucleotide sequence ID" value="NZ_CABKTM010000043.1"/>
</dbReference>
<dbReference type="InterPro" id="IPR023166">
    <property type="entry name" value="BaiN-like_dom_sf"/>
</dbReference>
<feature type="domain" description="RsdA/BaiN/AoA(So)-like insert" evidence="5">
    <location>
        <begin position="191"/>
        <end position="354"/>
    </location>
</feature>
<dbReference type="Proteomes" id="UP001142078">
    <property type="component" value="Unassembled WGS sequence"/>
</dbReference>
<organism evidence="6 7">
    <name type="scientific">Anaerosalibacter massiliensis</name>
    <dbReference type="NCBI Taxonomy" id="1347392"/>
    <lineage>
        <taxon>Bacteria</taxon>
        <taxon>Bacillati</taxon>
        <taxon>Bacillota</taxon>
        <taxon>Tissierellia</taxon>
        <taxon>Tissierellales</taxon>
        <taxon>Sporanaerobacteraceae</taxon>
        <taxon>Anaerosalibacter</taxon>
    </lineage>
</organism>
<evidence type="ECO:0000313" key="6">
    <source>
        <dbReference type="EMBL" id="MCR2042659.1"/>
    </source>
</evidence>
<dbReference type="InterPro" id="IPR036188">
    <property type="entry name" value="FAD/NAD-bd_sf"/>
</dbReference>
<accession>A0A9X2S3X7</accession>
<evidence type="ECO:0000313" key="7">
    <source>
        <dbReference type="Proteomes" id="UP001142078"/>
    </source>
</evidence>
<dbReference type="PRINTS" id="PR00368">
    <property type="entry name" value="FADPNR"/>
</dbReference>
<dbReference type="Gene3D" id="3.50.50.60">
    <property type="entry name" value="FAD/NAD(P)-binding domain"/>
    <property type="match status" value="1"/>
</dbReference>
<feature type="domain" description="RsdA/BaiN/AoA(So)-like Rossmann fold-like" evidence="4">
    <location>
        <begin position="4"/>
        <end position="406"/>
    </location>
</feature>
<dbReference type="InterPro" id="IPR004792">
    <property type="entry name" value="BaiN-like"/>
</dbReference>
<evidence type="ECO:0000256" key="1">
    <source>
        <dbReference type="ARBA" id="ARBA00001974"/>
    </source>
</evidence>
<evidence type="ECO:0000256" key="2">
    <source>
        <dbReference type="ARBA" id="ARBA00022630"/>
    </source>
</evidence>
<evidence type="ECO:0000259" key="5">
    <source>
        <dbReference type="Pfam" id="PF22780"/>
    </source>
</evidence>
<comment type="caution">
    <text evidence="6">The sequence shown here is derived from an EMBL/GenBank/DDBJ whole genome shotgun (WGS) entry which is preliminary data.</text>
</comment>
<dbReference type="AlphaFoldDB" id="A0A9X2S3X7"/>
<keyword evidence="3" id="KW-0274">FAD</keyword>
<dbReference type="SUPFAM" id="SSF51905">
    <property type="entry name" value="FAD/NAD(P)-binding domain"/>
    <property type="match status" value="1"/>
</dbReference>
<dbReference type="NCBIfam" id="TIGR00275">
    <property type="entry name" value="aminoacetone oxidase family FAD-binding enzyme"/>
    <property type="match status" value="1"/>
</dbReference>
<dbReference type="Gene3D" id="2.40.30.10">
    <property type="entry name" value="Translation factors"/>
    <property type="match status" value="1"/>
</dbReference>
<dbReference type="PANTHER" id="PTHR42887">
    <property type="entry name" value="OS12G0638800 PROTEIN"/>
    <property type="match status" value="1"/>
</dbReference>
<evidence type="ECO:0000259" key="4">
    <source>
        <dbReference type="Pfam" id="PF03486"/>
    </source>
</evidence>
<dbReference type="Pfam" id="PF03486">
    <property type="entry name" value="HI0933_like"/>
    <property type="match status" value="1"/>
</dbReference>
<dbReference type="PANTHER" id="PTHR42887:SF2">
    <property type="entry name" value="OS12G0638800 PROTEIN"/>
    <property type="match status" value="1"/>
</dbReference>
<dbReference type="Gene3D" id="1.10.8.260">
    <property type="entry name" value="HI0933 insert domain-like"/>
    <property type="match status" value="1"/>
</dbReference>
<protein>
    <submittedName>
        <fullName evidence="6">NAD(P)/FAD-dependent oxidoreductase</fullName>
    </submittedName>
</protein>
<dbReference type="PRINTS" id="PR00411">
    <property type="entry name" value="PNDRDTASEI"/>
</dbReference>
<dbReference type="InterPro" id="IPR057661">
    <property type="entry name" value="RsdA/BaiN/AoA(So)_Rossmann"/>
</dbReference>
<dbReference type="EMBL" id="JANJZL010000001">
    <property type="protein sequence ID" value="MCR2042659.1"/>
    <property type="molecule type" value="Genomic_DNA"/>
</dbReference>
<name>A0A9X2S3X7_9FIRM</name>
<evidence type="ECO:0000256" key="3">
    <source>
        <dbReference type="ARBA" id="ARBA00022827"/>
    </source>
</evidence>
<dbReference type="Pfam" id="PF22780">
    <property type="entry name" value="HI0933_like_1st"/>
    <property type="match status" value="1"/>
</dbReference>
<keyword evidence="2" id="KW-0285">Flavoprotein</keyword>